<dbReference type="EMBL" id="JJML01000026">
    <property type="protein sequence ID" value="KGF72479.1"/>
    <property type="molecule type" value="Genomic_DNA"/>
</dbReference>
<sequence>MIPRCQQHYQTLERRLATLASLPPPDGQPPRSEHHSQAWLAEIREIQQFFRDQILCLPLDTLAISPQVQSYQTEIQKQLQLLAMDATFLQAARQPATQQQRQTQFRDRLATLNRYCRAILEMLSPES</sequence>
<gene>
    <name evidence="1" type="ORF">DO97_08985</name>
</gene>
<protein>
    <recommendedName>
        <fullName evidence="3">Heterocyst frequency control protein PatD</fullName>
    </recommendedName>
</protein>
<organism evidence="1 2">
    <name type="scientific">Neosynechococcus sphagnicola sy1</name>
    <dbReference type="NCBI Taxonomy" id="1497020"/>
    <lineage>
        <taxon>Bacteria</taxon>
        <taxon>Bacillati</taxon>
        <taxon>Cyanobacteriota</taxon>
        <taxon>Cyanophyceae</taxon>
        <taxon>Neosynechococcales</taxon>
        <taxon>Neosynechococcaceae</taxon>
        <taxon>Neosynechococcus</taxon>
    </lineage>
</organism>
<evidence type="ECO:0000313" key="2">
    <source>
        <dbReference type="Proteomes" id="UP000030170"/>
    </source>
</evidence>
<dbReference type="InterPro" id="IPR047810">
    <property type="entry name" value="PatD-like"/>
</dbReference>
<name>A0A098TJL9_9CYAN</name>
<comment type="caution">
    <text evidence="1">The sequence shown here is derived from an EMBL/GenBank/DDBJ whole genome shotgun (WGS) entry which is preliminary data.</text>
</comment>
<proteinExistence type="predicted"/>
<reference evidence="1 2" key="1">
    <citation type="journal article" date="2014" name="Mol. Ecol.">
        <title>Evolution of Synechococcus.</title>
        <authorList>
            <person name="Dvorak P."/>
            <person name="Casamatta D."/>
            <person name="Hasler P."/>
            <person name="Poulickova A."/>
            <person name="Ondrej V."/>
            <person name="Sanges R."/>
        </authorList>
    </citation>
    <scope>NUCLEOTIDE SEQUENCE [LARGE SCALE GENOMIC DNA]</scope>
    <source>
        <strain evidence="1 2">CAUP A 1101</strain>
    </source>
</reference>
<dbReference type="Proteomes" id="UP000030170">
    <property type="component" value="Unassembled WGS sequence"/>
</dbReference>
<dbReference type="AlphaFoldDB" id="A0A098TJL9"/>
<evidence type="ECO:0008006" key="3">
    <source>
        <dbReference type="Google" id="ProtNLM"/>
    </source>
</evidence>
<dbReference type="NCBIfam" id="NF037954">
    <property type="entry name" value="het_cyst_PatD"/>
    <property type="match status" value="1"/>
</dbReference>
<evidence type="ECO:0000313" key="1">
    <source>
        <dbReference type="EMBL" id="KGF72479.1"/>
    </source>
</evidence>
<keyword evidence="2" id="KW-1185">Reference proteome</keyword>
<accession>A0A098TJL9</accession>